<evidence type="ECO:0000256" key="7">
    <source>
        <dbReference type="ARBA" id="ARBA00022755"/>
    </source>
</evidence>
<dbReference type="PRINTS" id="PR00097">
    <property type="entry name" value="ANTSNTHASEII"/>
</dbReference>
<dbReference type="InterPro" id="IPR017926">
    <property type="entry name" value="GATASE"/>
</dbReference>
<keyword evidence="9" id="KW-0315">Glutamine amidotransferase</keyword>
<organism evidence="14 15">
    <name type="scientific">Candidatus Iainarchaeum sp</name>
    <dbReference type="NCBI Taxonomy" id="3101447"/>
    <lineage>
        <taxon>Archaea</taxon>
        <taxon>Candidatus Iainarchaeota</taxon>
        <taxon>Candidatus Iainarchaeia</taxon>
        <taxon>Candidatus Iainarchaeales</taxon>
        <taxon>Candidatus Iainarchaeaceae</taxon>
        <taxon>Candidatus Iainarchaeum</taxon>
    </lineage>
</organism>
<keyword evidence="5 12" id="KW-0547">Nucleotide-binding</keyword>
<dbReference type="AlphaFoldDB" id="A0A8T4L9V4"/>
<dbReference type="PROSITE" id="PS51553">
    <property type="entry name" value="GMPS_ATP_PPASE"/>
    <property type="match status" value="1"/>
</dbReference>
<dbReference type="SUPFAM" id="SSF54810">
    <property type="entry name" value="GMP synthetase C-terminal dimerisation domain"/>
    <property type="match status" value="1"/>
</dbReference>
<feature type="binding site" evidence="12">
    <location>
        <begin position="222"/>
        <end position="228"/>
    </location>
    <ligand>
        <name>ATP</name>
        <dbReference type="ChEBI" id="CHEBI:30616"/>
    </ligand>
</feature>
<evidence type="ECO:0000256" key="12">
    <source>
        <dbReference type="PROSITE-ProRule" id="PRU00886"/>
    </source>
</evidence>
<reference evidence="14" key="2">
    <citation type="submission" date="2021-05" db="EMBL/GenBank/DDBJ databases">
        <title>Protein family content uncovers lineage relationships and bacterial pathway maintenance mechanisms in DPANN archaea.</title>
        <authorList>
            <person name="Castelle C.J."/>
            <person name="Meheust R."/>
            <person name="Jaffe A.L."/>
            <person name="Seitz K."/>
            <person name="Gong X."/>
            <person name="Baker B.J."/>
            <person name="Banfield J.F."/>
        </authorList>
    </citation>
    <scope>NUCLEOTIDE SEQUENCE</scope>
    <source>
        <strain evidence="14">RIFCSPLOWO2_01_FULL_58_19</strain>
    </source>
</reference>
<evidence type="ECO:0000256" key="5">
    <source>
        <dbReference type="ARBA" id="ARBA00022741"/>
    </source>
</evidence>
<comment type="function">
    <text evidence="1">Catalyzes the synthesis of GMP from XMP.</text>
</comment>
<dbReference type="EC" id="6.3.5.2" evidence="3"/>
<dbReference type="NCBIfam" id="TIGR00888">
    <property type="entry name" value="guaA_Nterm"/>
    <property type="match status" value="1"/>
</dbReference>
<dbReference type="PRINTS" id="PR00099">
    <property type="entry name" value="CPSGATASE"/>
</dbReference>
<keyword evidence="7 12" id="KW-0658">Purine biosynthesis</keyword>
<dbReference type="EMBL" id="JAGVWE010000005">
    <property type="protein sequence ID" value="MBS3063494.1"/>
    <property type="molecule type" value="Genomic_DNA"/>
</dbReference>
<dbReference type="Gene3D" id="3.40.50.880">
    <property type="match status" value="1"/>
</dbReference>
<dbReference type="CDD" id="cd01997">
    <property type="entry name" value="GMP_synthase_C"/>
    <property type="match status" value="1"/>
</dbReference>
<dbReference type="Pfam" id="PF00117">
    <property type="entry name" value="GATase"/>
    <property type="match status" value="1"/>
</dbReference>
<dbReference type="InterPro" id="IPR025777">
    <property type="entry name" value="GMPS_ATP_PPase_dom"/>
</dbReference>
<evidence type="ECO:0000256" key="1">
    <source>
        <dbReference type="ARBA" id="ARBA00002332"/>
    </source>
</evidence>
<dbReference type="PRINTS" id="PR00096">
    <property type="entry name" value="GATASE"/>
</dbReference>
<dbReference type="Proteomes" id="UP000678237">
    <property type="component" value="Unassembled WGS sequence"/>
</dbReference>
<evidence type="ECO:0000256" key="9">
    <source>
        <dbReference type="ARBA" id="ARBA00022962"/>
    </source>
</evidence>
<evidence type="ECO:0000313" key="15">
    <source>
        <dbReference type="Proteomes" id="UP000678237"/>
    </source>
</evidence>
<dbReference type="PROSITE" id="PS51273">
    <property type="entry name" value="GATASE_TYPE_1"/>
    <property type="match status" value="1"/>
</dbReference>
<comment type="catalytic activity">
    <reaction evidence="11">
        <text>XMP + L-glutamine + ATP + H2O = GMP + L-glutamate + AMP + diphosphate + 2 H(+)</text>
        <dbReference type="Rhea" id="RHEA:11680"/>
        <dbReference type="ChEBI" id="CHEBI:15377"/>
        <dbReference type="ChEBI" id="CHEBI:15378"/>
        <dbReference type="ChEBI" id="CHEBI:29985"/>
        <dbReference type="ChEBI" id="CHEBI:30616"/>
        <dbReference type="ChEBI" id="CHEBI:33019"/>
        <dbReference type="ChEBI" id="CHEBI:57464"/>
        <dbReference type="ChEBI" id="CHEBI:58115"/>
        <dbReference type="ChEBI" id="CHEBI:58359"/>
        <dbReference type="ChEBI" id="CHEBI:456215"/>
        <dbReference type="EC" id="6.3.5.2"/>
    </reaction>
</comment>
<reference evidence="14" key="1">
    <citation type="submission" date="2021-03" db="EMBL/GenBank/DDBJ databases">
        <authorList>
            <person name="Jaffe A."/>
        </authorList>
    </citation>
    <scope>NUCLEOTIDE SEQUENCE</scope>
    <source>
        <strain evidence="14">RIFCSPLOWO2_01_FULL_58_19</strain>
    </source>
</reference>
<keyword evidence="8 12" id="KW-0067">ATP-binding</keyword>
<dbReference type="SUPFAM" id="SSF52317">
    <property type="entry name" value="Class I glutamine amidotransferase-like"/>
    <property type="match status" value="1"/>
</dbReference>
<keyword evidence="6 12" id="KW-0332">GMP biosynthesis</keyword>
<dbReference type="NCBIfam" id="NF000848">
    <property type="entry name" value="PRK00074.1"/>
    <property type="match status" value="1"/>
</dbReference>
<dbReference type="InterPro" id="IPR029062">
    <property type="entry name" value="Class_I_gatase-like"/>
</dbReference>
<evidence type="ECO:0000313" key="14">
    <source>
        <dbReference type="EMBL" id="MBS3063494.1"/>
    </source>
</evidence>
<comment type="caution">
    <text evidence="14">The sequence shown here is derived from an EMBL/GenBank/DDBJ whole genome shotgun (WGS) entry which is preliminary data.</text>
</comment>
<dbReference type="GO" id="GO:0005829">
    <property type="term" value="C:cytosol"/>
    <property type="evidence" value="ECO:0007669"/>
    <property type="project" value="TreeGrafter"/>
</dbReference>
<evidence type="ECO:0000256" key="10">
    <source>
        <dbReference type="ARBA" id="ARBA00030464"/>
    </source>
</evidence>
<dbReference type="InterPro" id="IPR001674">
    <property type="entry name" value="GMP_synth_C"/>
</dbReference>
<accession>A0A8T4L9V4</accession>
<evidence type="ECO:0000256" key="4">
    <source>
        <dbReference type="ARBA" id="ARBA00022598"/>
    </source>
</evidence>
<name>A0A8T4L9V4_9ARCH</name>
<gene>
    <name evidence="14" type="primary">guaA</name>
    <name evidence="14" type="ORF">J4203_06550</name>
</gene>
<evidence type="ECO:0000259" key="13">
    <source>
        <dbReference type="PROSITE" id="PS51553"/>
    </source>
</evidence>
<dbReference type="PANTHER" id="PTHR11922">
    <property type="entry name" value="GMP SYNTHASE-RELATED"/>
    <property type="match status" value="1"/>
</dbReference>
<proteinExistence type="predicted"/>
<dbReference type="Gene3D" id="3.30.300.10">
    <property type="match status" value="2"/>
</dbReference>
<sequence length="602" mass="66699">MAAKDLIFVLDFGGQYAHLIANRVRRLGVYSEIKDPLTPLAELRKAKGIILSGGPGSVYDSQGTPYNPELFKTRKPVLGICYGHQVMGHELGGKVVPGTVKEYGKAALMVKKKEGLFAGLSDHETVWMSHGDTVARLPPGFEIIGSTPDCPHAAIADFKRRMFGVQFHVEVTHTPQGGRMLKNFLFKVCKCKKSWNVKGFAAQKVKELRREVGKKNVFLLISGGVDSVVSLALLNKAIGSKRIYALHVDHGFMRKEESLAVERALKKLKMSPLHVVDAGKEFYEALRGVVEPEQKRKVIGGLFVKLANQELRRLNLKPEDWLLGQGTIYPDTIESAGTRHACRIKTHHNRIDSLKEMMEAGLLVEPIKELYKDEVRELGVQLGLPGAIVKRHPFPGPGLAIRALCSNGQTEPVPEGLGERVNALASKFGLKAQVLPLRSVGVQGDERTYRLAVALQGQASWTALEECSTRLTNEVKEVNRVVWLLEPKAIESVRVRPGYLTRSRLDSLREADDVVNQAMAKTRWYDRIWQFPVVLVPLAVNAGEGESIVLRPVFSTEAMTAKFAPLPPALVEKMVKGIRKLKGITAVFYDVTHKPPATICWE</sequence>
<dbReference type="SUPFAM" id="SSF52402">
    <property type="entry name" value="Adenine nucleotide alpha hydrolases-like"/>
    <property type="match status" value="1"/>
</dbReference>
<keyword evidence="4 14" id="KW-0436">Ligase</keyword>
<dbReference type="InterPro" id="IPR004739">
    <property type="entry name" value="GMP_synth_GATase"/>
</dbReference>
<dbReference type="InterPro" id="IPR014729">
    <property type="entry name" value="Rossmann-like_a/b/a_fold"/>
</dbReference>
<dbReference type="GO" id="GO:0003921">
    <property type="term" value="F:GMP synthase activity"/>
    <property type="evidence" value="ECO:0007669"/>
    <property type="project" value="InterPro"/>
</dbReference>
<protein>
    <recommendedName>
        <fullName evidence="3">GMP synthase (glutamine-hydrolyzing)</fullName>
        <ecNumber evidence="3">6.3.5.2</ecNumber>
    </recommendedName>
    <alternativeName>
        <fullName evidence="10">GMP synthetase</fullName>
    </alternativeName>
</protein>
<evidence type="ECO:0000256" key="3">
    <source>
        <dbReference type="ARBA" id="ARBA00012746"/>
    </source>
</evidence>
<dbReference type="Pfam" id="PF00958">
    <property type="entry name" value="GMP_synt_C"/>
    <property type="match status" value="2"/>
</dbReference>
<dbReference type="GO" id="GO:0005524">
    <property type="term" value="F:ATP binding"/>
    <property type="evidence" value="ECO:0007669"/>
    <property type="project" value="UniProtKB-UniRule"/>
</dbReference>
<dbReference type="PANTHER" id="PTHR11922:SF2">
    <property type="entry name" value="GMP SYNTHASE [GLUTAMINE-HYDROLYZING]"/>
    <property type="match status" value="1"/>
</dbReference>
<feature type="domain" description="GMPS ATP-PPase" evidence="13">
    <location>
        <begin position="195"/>
        <end position="391"/>
    </location>
</feature>
<comment type="pathway">
    <text evidence="2">Purine metabolism; GMP biosynthesis; GMP from XMP (L-Gln route): step 1/1.</text>
</comment>
<dbReference type="CDD" id="cd01742">
    <property type="entry name" value="GATase1_GMP_Synthase"/>
    <property type="match status" value="1"/>
</dbReference>
<evidence type="ECO:0000256" key="6">
    <source>
        <dbReference type="ARBA" id="ARBA00022749"/>
    </source>
</evidence>
<evidence type="ECO:0000256" key="2">
    <source>
        <dbReference type="ARBA" id="ARBA00005153"/>
    </source>
</evidence>
<evidence type="ECO:0000256" key="8">
    <source>
        <dbReference type="ARBA" id="ARBA00022840"/>
    </source>
</evidence>
<dbReference type="FunFam" id="3.40.50.880:FF:000001">
    <property type="entry name" value="GMP synthase [glutamine-hydrolyzing]"/>
    <property type="match status" value="1"/>
</dbReference>
<dbReference type="Gene3D" id="3.40.50.620">
    <property type="entry name" value="HUPs"/>
    <property type="match status" value="1"/>
</dbReference>
<evidence type="ECO:0000256" key="11">
    <source>
        <dbReference type="ARBA" id="ARBA00049404"/>
    </source>
</evidence>